<keyword evidence="3" id="KW-1185">Reference proteome</keyword>
<dbReference type="EMBL" id="CP056775">
    <property type="protein sequence ID" value="QRR03434.1"/>
    <property type="molecule type" value="Genomic_DNA"/>
</dbReference>
<evidence type="ECO:0000313" key="2">
    <source>
        <dbReference type="EMBL" id="QRR03434.1"/>
    </source>
</evidence>
<evidence type="ECO:0000259" key="1">
    <source>
        <dbReference type="Pfam" id="PF13462"/>
    </source>
</evidence>
<dbReference type="InterPro" id="IPR012336">
    <property type="entry name" value="Thioredoxin-like_fold"/>
</dbReference>
<dbReference type="Gene3D" id="3.40.30.10">
    <property type="entry name" value="Glutaredoxin"/>
    <property type="match status" value="1"/>
</dbReference>
<sequence length="326" mass="36871">MKRTCINFVLIFQLFFLSCKRSAEIVAEAGGQKVYLDEVDNLVGNSLHEYLSAIYETRAIAADEIINMKLLQLEAQARNISVDSLLAAETRKLAETTTLKQYIADNSLQAGVVDEANPFVLLPLHSTEGKRILKNSYEKHLKIQFLGALRDKHGVKFLLKKPVSPKVDLRGIQVYTRGNVNSKNTITIVSNFNCAVCRRKAPDFKMLYERYRDSFRFNTILLSSSVTLPVLLATCAAKQNKFWQTYDLLYDSAIADSLDLIERSRQWGLNDDCLLCLKSGEVKSAITDNMNKLRALGLNATPTIIINDHIYYGSLDDEAIRRFMKD</sequence>
<evidence type="ECO:0000313" key="3">
    <source>
        <dbReference type="Proteomes" id="UP000612680"/>
    </source>
</evidence>
<name>A0ABX7IBW9_9BACT</name>
<proteinExistence type="predicted"/>
<dbReference type="RefSeq" id="WP_204659400.1">
    <property type="nucleotide sequence ID" value="NZ_CP056775.1"/>
</dbReference>
<dbReference type="PROSITE" id="PS51257">
    <property type="entry name" value="PROKAR_LIPOPROTEIN"/>
    <property type="match status" value="1"/>
</dbReference>
<gene>
    <name evidence="2" type="ORF">HWI92_22225</name>
</gene>
<feature type="domain" description="Thioredoxin-like fold" evidence="1">
    <location>
        <begin position="176"/>
        <end position="326"/>
    </location>
</feature>
<accession>A0ABX7IBW9</accession>
<dbReference type="InterPro" id="IPR036249">
    <property type="entry name" value="Thioredoxin-like_sf"/>
</dbReference>
<dbReference type="Pfam" id="PF13462">
    <property type="entry name" value="Thioredoxin_4"/>
    <property type="match status" value="1"/>
</dbReference>
<dbReference type="SUPFAM" id="SSF52833">
    <property type="entry name" value="Thioredoxin-like"/>
    <property type="match status" value="1"/>
</dbReference>
<reference evidence="2 3" key="1">
    <citation type="submission" date="2020-06" db="EMBL/GenBank/DDBJ databases">
        <title>Dyadobacter sandarakinus sp. nov., isolated from the soil of the Arctic Yellow River Station.</title>
        <authorList>
            <person name="Zhang Y."/>
            <person name="Peng F."/>
        </authorList>
    </citation>
    <scope>NUCLEOTIDE SEQUENCE [LARGE SCALE GENOMIC DNA]</scope>
    <source>
        <strain evidence="2 3">Q3-56</strain>
    </source>
</reference>
<protein>
    <submittedName>
        <fullName evidence="2">Thioredoxin domain-containing protein</fullName>
    </submittedName>
</protein>
<dbReference type="Proteomes" id="UP000612680">
    <property type="component" value="Chromosome"/>
</dbReference>
<organism evidence="2 3">
    <name type="scientific">Dyadobacter sandarakinus</name>
    <dbReference type="NCBI Taxonomy" id="2747268"/>
    <lineage>
        <taxon>Bacteria</taxon>
        <taxon>Pseudomonadati</taxon>
        <taxon>Bacteroidota</taxon>
        <taxon>Cytophagia</taxon>
        <taxon>Cytophagales</taxon>
        <taxon>Spirosomataceae</taxon>
        <taxon>Dyadobacter</taxon>
    </lineage>
</organism>